<evidence type="ECO:0000256" key="3">
    <source>
        <dbReference type="ARBA" id="ARBA00022692"/>
    </source>
</evidence>
<evidence type="ECO:0000313" key="10">
    <source>
        <dbReference type="Proteomes" id="UP000274429"/>
    </source>
</evidence>
<dbReference type="PANTHER" id="PTHR21508">
    <property type="entry name" value="MITOGUARDIN"/>
    <property type="match status" value="1"/>
</dbReference>
<keyword evidence="5 8" id="KW-1133">Transmembrane helix</keyword>
<keyword evidence="7 8" id="KW-0472">Membrane</keyword>
<evidence type="ECO:0000256" key="4">
    <source>
        <dbReference type="ARBA" id="ARBA00022787"/>
    </source>
</evidence>
<evidence type="ECO:0000256" key="8">
    <source>
        <dbReference type="SAM" id="Phobius"/>
    </source>
</evidence>
<dbReference type="Pfam" id="PF10265">
    <property type="entry name" value="Miga"/>
    <property type="match status" value="1"/>
</dbReference>
<evidence type="ECO:0000313" key="9">
    <source>
        <dbReference type="EMBL" id="VDM17984.1"/>
    </source>
</evidence>
<keyword evidence="10" id="KW-1185">Reference proteome</keyword>
<feature type="transmembrane region" description="Helical" evidence="8">
    <location>
        <begin position="12"/>
        <end position="34"/>
    </location>
</feature>
<dbReference type="STRING" id="6205.A0A0R3WL14"/>
<keyword evidence="3 8" id="KW-0812">Transmembrane</keyword>
<reference evidence="11" key="1">
    <citation type="submission" date="2017-02" db="UniProtKB">
        <authorList>
            <consortium name="WormBaseParasite"/>
        </authorList>
    </citation>
    <scope>IDENTIFICATION</scope>
</reference>
<dbReference type="AlphaFoldDB" id="A0A0R3WL14"/>
<dbReference type="GO" id="GO:0005741">
    <property type="term" value="C:mitochondrial outer membrane"/>
    <property type="evidence" value="ECO:0007669"/>
    <property type="project" value="UniProtKB-SubCell"/>
</dbReference>
<dbReference type="EMBL" id="UYWX01000310">
    <property type="protein sequence ID" value="VDM17984.1"/>
    <property type="molecule type" value="Genomic_DNA"/>
</dbReference>
<reference evidence="9 10" key="2">
    <citation type="submission" date="2018-11" db="EMBL/GenBank/DDBJ databases">
        <authorList>
            <consortium name="Pathogen Informatics"/>
        </authorList>
    </citation>
    <scope>NUCLEOTIDE SEQUENCE [LARGE SCALE GENOMIC DNA]</scope>
</reference>
<proteinExistence type="inferred from homology"/>
<name>A0A0R3WL14_HYDTA</name>
<evidence type="ECO:0000256" key="1">
    <source>
        <dbReference type="ARBA" id="ARBA00004294"/>
    </source>
</evidence>
<evidence type="ECO:0000313" key="11">
    <source>
        <dbReference type="WBParaSite" id="TTAC_0000144501-mRNA-1"/>
    </source>
</evidence>
<gene>
    <name evidence="9" type="ORF">TTAC_LOCUS1432</name>
</gene>
<dbReference type="WBParaSite" id="TTAC_0000144501-mRNA-1">
    <property type="protein sequence ID" value="TTAC_0000144501-mRNA-1"/>
    <property type="gene ID" value="TTAC_0000144501"/>
</dbReference>
<evidence type="ECO:0000256" key="6">
    <source>
        <dbReference type="ARBA" id="ARBA00023128"/>
    </source>
</evidence>
<evidence type="ECO:0000256" key="7">
    <source>
        <dbReference type="ARBA" id="ARBA00023136"/>
    </source>
</evidence>
<keyword evidence="6" id="KW-0496">Mitochondrion</keyword>
<dbReference type="OrthoDB" id="8880065at2759"/>
<accession>A0A0R3WL14</accession>
<keyword evidence="4" id="KW-1000">Mitochondrion outer membrane</keyword>
<evidence type="ECO:0000256" key="5">
    <source>
        <dbReference type="ARBA" id="ARBA00022989"/>
    </source>
</evidence>
<comment type="similarity">
    <text evidence="2">Belongs to the mitoguardin family.</text>
</comment>
<protein>
    <submittedName>
        <fullName evidence="11">Protein FAM73B</fullName>
    </submittedName>
</protein>
<dbReference type="PANTHER" id="PTHR21508:SF5">
    <property type="entry name" value="MITOGUARDIN"/>
    <property type="match status" value="1"/>
</dbReference>
<sequence length="550" mass="61459">MTKHWIIRIRRPSLNAALVVFVGGAAAICSWWLLRRIFFGKSSQNGVPSDHVKLGILGSDVSCASRHRLDATLTMSPIAAVPNGSRVLSHRTSVSTITSLAADCGMIGLEALNKIVDQLEDCMSKITRTIQQFNLKDSSADVFVRELQSFLETSYLLRERFKRAFIQEVPVFASELQGVDSLSDIETESYFSAVEEIDFSELEVQISSNFHRPFYRSALKELDEGNVTFRALRTEMMNCRSDIEYIGKLVCVRRGFDYIFAHAEQVAWLAQAGESLACGALICLGCGTMEFEEAYESLLGYLRSTKDPENLANFVDELASKDVRAPNFYDIFFDRILIDALEILSNPPSSILALTRNTWLSPGFKRSALDSAVWTLMAAKRKLLKHPDGFFSLYYRVVETVASAMAWGFLGSDEVLNTFCDSIREEVITFLRSLFRFNEVDPSRVNSGGSLHAFPYPMENEHDFEDDATITPDVGNASSIYDAYTGMDFTSIEAFSACIYSNIATLHRRLATLIIDFSISRNMPLQASVFKGLNSDQPPLPKSPTENVSL</sequence>
<comment type="subcellular location">
    <subcellularLocation>
        <location evidence="1">Mitochondrion outer membrane</location>
    </subcellularLocation>
</comment>
<dbReference type="GO" id="GO:0008053">
    <property type="term" value="P:mitochondrial fusion"/>
    <property type="evidence" value="ECO:0007669"/>
    <property type="project" value="InterPro"/>
</dbReference>
<organism evidence="11">
    <name type="scientific">Hydatigena taeniaeformis</name>
    <name type="common">Feline tapeworm</name>
    <name type="synonym">Taenia taeniaeformis</name>
    <dbReference type="NCBI Taxonomy" id="6205"/>
    <lineage>
        <taxon>Eukaryota</taxon>
        <taxon>Metazoa</taxon>
        <taxon>Spiralia</taxon>
        <taxon>Lophotrochozoa</taxon>
        <taxon>Platyhelminthes</taxon>
        <taxon>Cestoda</taxon>
        <taxon>Eucestoda</taxon>
        <taxon>Cyclophyllidea</taxon>
        <taxon>Taeniidae</taxon>
        <taxon>Hydatigera</taxon>
    </lineage>
</organism>
<dbReference type="InterPro" id="IPR019392">
    <property type="entry name" value="Miga"/>
</dbReference>
<evidence type="ECO:0000256" key="2">
    <source>
        <dbReference type="ARBA" id="ARBA00008969"/>
    </source>
</evidence>
<dbReference type="Proteomes" id="UP000274429">
    <property type="component" value="Unassembled WGS sequence"/>
</dbReference>